<proteinExistence type="predicted"/>
<protein>
    <submittedName>
        <fullName evidence="1">Uncharacterized protein</fullName>
    </submittedName>
</protein>
<name>A0ACB8YJC5_ARCLA</name>
<dbReference type="EMBL" id="CM042058">
    <property type="protein sequence ID" value="KAI3684115.1"/>
    <property type="molecule type" value="Genomic_DNA"/>
</dbReference>
<dbReference type="Proteomes" id="UP001055879">
    <property type="component" value="Linkage Group LG12"/>
</dbReference>
<sequence>MHLFKITLLKQVVVEMNSIALGRLLLLVVTNSLLVVVVVHGRTSSNVNHALIISSCATTLYPNTCYSTLSTTTSYLATKNDVIQLAINKTKDTLQNNFHTINNLTASTPNLTKRAKIALHDCLQMIAATLERLNMVMQALRTTHPASNNYKSLVITLMSTTITNKETCLDGFSHDAPCKRLRKSIITGQNHWGQMCSNALAMIKNMTTV</sequence>
<reference evidence="1 2" key="2">
    <citation type="journal article" date="2022" name="Mol. Ecol. Resour.">
        <title>The genomes of chicory, endive, great burdock and yacon provide insights into Asteraceae paleo-polyploidization history and plant inulin production.</title>
        <authorList>
            <person name="Fan W."/>
            <person name="Wang S."/>
            <person name="Wang H."/>
            <person name="Wang A."/>
            <person name="Jiang F."/>
            <person name="Liu H."/>
            <person name="Zhao H."/>
            <person name="Xu D."/>
            <person name="Zhang Y."/>
        </authorList>
    </citation>
    <scope>NUCLEOTIDE SEQUENCE [LARGE SCALE GENOMIC DNA]</scope>
    <source>
        <strain evidence="2">cv. Niubang</strain>
    </source>
</reference>
<gene>
    <name evidence="1" type="ORF">L6452_33334</name>
</gene>
<evidence type="ECO:0000313" key="1">
    <source>
        <dbReference type="EMBL" id="KAI3684115.1"/>
    </source>
</evidence>
<organism evidence="1 2">
    <name type="scientific">Arctium lappa</name>
    <name type="common">Greater burdock</name>
    <name type="synonym">Lappa major</name>
    <dbReference type="NCBI Taxonomy" id="4217"/>
    <lineage>
        <taxon>Eukaryota</taxon>
        <taxon>Viridiplantae</taxon>
        <taxon>Streptophyta</taxon>
        <taxon>Embryophyta</taxon>
        <taxon>Tracheophyta</taxon>
        <taxon>Spermatophyta</taxon>
        <taxon>Magnoliopsida</taxon>
        <taxon>eudicotyledons</taxon>
        <taxon>Gunneridae</taxon>
        <taxon>Pentapetalae</taxon>
        <taxon>asterids</taxon>
        <taxon>campanulids</taxon>
        <taxon>Asterales</taxon>
        <taxon>Asteraceae</taxon>
        <taxon>Carduoideae</taxon>
        <taxon>Cardueae</taxon>
        <taxon>Arctiinae</taxon>
        <taxon>Arctium</taxon>
    </lineage>
</organism>
<keyword evidence="2" id="KW-1185">Reference proteome</keyword>
<accession>A0ACB8YJC5</accession>
<reference evidence="2" key="1">
    <citation type="journal article" date="2022" name="Mol. Ecol. Resour.">
        <title>The genomes of chicory, endive, great burdock and yacon provide insights into Asteraceae palaeo-polyploidization history and plant inulin production.</title>
        <authorList>
            <person name="Fan W."/>
            <person name="Wang S."/>
            <person name="Wang H."/>
            <person name="Wang A."/>
            <person name="Jiang F."/>
            <person name="Liu H."/>
            <person name="Zhao H."/>
            <person name="Xu D."/>
            <person name="Zhang Y."/>
        </authorList>
    </citation>
    <scope>NUCLEOTIDE SEQUENCE [LARGE SCALE GENOMIC DNA]</scope>
    <source>
        <strain evidence="2">cv. Niubang</strain>
    </source>
</reference>
<comment type="caution">
    <text evidence="1">The sequence shown here is derived from an EMBL/GenBank/DDBJ whole genome shotgun (WGS) entry which is preliminary data.</text>
</comment>
<evidence type="ECO:0000313" key="2">
    <source>
        <dbReference type="Proteomes" id="UP001055879"/>
    </source>
</evidence>